<dbReference type="InterPro" id="IPR011990">
    <property type="entry name" value="TPR-like_helical_dom_sf"/>
</dbReference>
<dbReference type="Pfam" id="PF01535">
    <property type="entry name" value="PPR"/>
    <property type="match status" value="3"/>
</dbReference>
<evidence type="ECO:0000256" key="2">
    <source>
        <dbReference type="PROSITE-ProRule" id="PRU00708"/>
    </source>
</evidence>
<organism evidence="4 5">
    <name type="scientific">Phaseolus coccineus</name>
    <name type="common">Scarlet runner bean</name>
    <name type="synonym">Phaseolus multiflorus</name>
    <dbReference type="NCBI Taxonomy" id="3886"/>
    <lineage>
        <taxon>Eukaryota</taxon>
        <taxon>Viridiplantae</taxon>
        <taxon>Streptophyta</taxon>
        <taxon>Embryophyta</taxon>
        <taxon>Tracheophyta</taxon>
        <taxon>Spermatophyta</taxon>
        <taxon>Magnoliopsida</taxon>
        <taxon>eudicotyledons</taxon>
        <taxon>Gunneridae</taxon>
        <taxon>Pentapetalae</taxon>
        <taxon>rosids</taxon>
        <taxon>fabids</taxon>
        <taxon>Fabales</taxon>
        <taxon>Fabaceae</taxon>
        <taxon>Papilionoideae</taxon>
        <taxon>50 kb inversion clade</taxon>
        <taxon>NPAAA clade</taxon>
        <taxon>indigoferoid/millettioid clade</taxon>
        <taxon>Phaseoleae</taxon>
        <taxon>Phaseolus</taxon>
    </lineage>
</organism>
<keyword evidence="5" id="KW-1185">Reference proteome</keyword>
<dbReference type="Pfam" id="PF13041">
    <property type="entry name" value="PPR_2"/>
    <property type="match status" value="3"/>
</dbReference>
<dbReference type="InterPro" id="IPR046960">
    <property type="entry name" value="PPR_At4g14850-like_plant"/>
</dbReference>
<dbReference type="PROSITE" id="PS51375">
    <property type="entry name" value="PPR"/>
    <property type="match status" value="4"/>
</dbReference>
<name>A0AAN9RND3_PHACN</name>
<evidence type="ECO:0000313" key="4">
    <source>
        <dbReference type="EMBL" id="KAK7379101.1"/>
    </source>
</evidence>
<feature type="repeat" description="PPR" evidence="2">
    <location>
        <begin position="381"/>
        <end position="415"/>
    </location>
</feature>
<evidence type="ECO:0008006" key="6">
    <source>
        <dbReference type="Google" id="ProtNLM"/>
    </source>
</evidence>
<evidence type="ECO:0000256" key="1">
    <source>
        <dbReference type="ARBA" id="ARBA00022737"/>
    </source>
</evidence>
<keyword evidence="1" id="KW-0677">Repeat</keyword>
<evidence type="ECO:0000256" key="3">
    <source>
        <dbReference type="SAM" id="Phobius"/>
    </source>
</evidence>
<dbReference type="FunFam" id="1.25.40.10:FF:000090">
    <property type="entry name" value="Pentatricopeptide repeat-containing protein, chloroplastic"/>
    <property type="match status" value="1"/>
</dbReference>
<dbReference type="PANTHER" id="PTHR47926">
    <property type="entry name" value="PENTATRICOPEPTIDE REPEAT-CONTAINING PROTEIN"/>
    <property type="match status" value="1"/>
</dbReference>
<dbReference type="InterPro" id="IPR002885">
    <property type="entry name" value="PPR_rpt"/>
</dbReference>
<reference evidence="4 5" key="1">
    <citation type="submission" date="2024-01" db="EMBL/GenBank/DDBJ databases">
        <title>The genomes of 5 underutilized Papilionoideae crops provide insights into root nodulation and disease resistanc.</title>
        <authorList>
            <person name="Jiang F."/>
        </authorList>
    </citation>
    <scope>NUCLEOTIDE SEQUENCE [LARGE SCALE GENOMIC DNA]</scope>
    <source>
        <strain evidence="4">JINMINGXINNONG_FW02</strain>
        <tissue evidence="4">Leaves</tissue>
    </source>
</reference>
<accession>A0AAN9RND3</accession>
<comment type="caution">
    <text evidence="4">The sequence shown here is derived from an EMBL/GenBank/DDBJ whole genome shotgun (WGS) entry which is preliminary data.</text>
</comment>
<feature type="repeat" description="PPR" evidence="2">
    <location>
        <begin position="482"/>
        <end position="516"/>
    </location>
</feature>
<keyword evidence="3" id="KW-0812">Transmembrane</keyword>
<keyword evidence="3" id="KW-1133">Transmembrane helix</keyword>
<dbReference type="Proteomes" id="UP001374584">
    <property type="component" value="Unassembled WGS sequence"/>
</dbReference>
<dbReference type="Pfam" id="PF20431">
    <property type="entry name" value="E_motif"/>
    <property type="match status" value="1"/>
</dbReference>
<dbReference type="GO" id="GO:0009451">
    <property type="term" value="P:RNA modification"/>
    <property type="evidence" value="ECO:0007669"/>
    <property type="project" value="InterPro"/>
</dbReference>
<keyword evidence="3" id="KW-0472">Membrane</keyword>
<dbReference type="InterPro" id="IPR046848">
    <property type="entry name" value="E_motif"/>
</dbReference>
<dbReference type="AlphaFoldDB" id="A0AAN9RND3"/>
<dbReference type="NCBIfam" id="TIGR00756">
    <property type="entry name" value="PPR"/>
    <property type="match status" value="5"/>
</dbReference>
<dbReference type="EMBL" id="JAYMYR010000002">
    <property type="protein sequence ID" value="KAK7379101.1"/>
    <property type="molecule type" value="Genomic_DNA"/>
</dbReference>
<dbReference type="Gene3D" id="1.25.40.10">
    <property type="entry name" value="Tetratricopeptide repeat domain"/>
    <property type="match status" value="4"/>
</dbReference>
<protein>
    <recommendedName>
        <fullName evidence="6">Pentatricopeptide repeat-containing protein</fullName>
    </recommendedName>
</protein>
<evidence type="ECO:0000313" key="5">
    <source>
        <dbReference type="Proteomes" id="UP001374584"/>
    </source>
</evidence>
<sequence>MYGCRTHQWINWLMSLATQISFCSICFWFFIVSMGQSVQRCPVLLHDIGSTLMLIPFQSEKETSRRPTFHLVVSPPLRFSSAGEMLSYHSKLCTVKVPWIMMWRVQKCVVSNCQMYFLRTIKQQEIIVNKRRNAEMFQLLSRTPCFCAHNMCTVTSSKLNYMIDAHIQDNNINQARKLFDDNPSSRNLVSWNMMMTGHVKHYQIENAHNLFDQMPLKDTVSWNIMLSGFSRITDAEGLYRHFLQMGRSGVAPDDYTISTLLRTVISTKLDVLVPQVHALALHLALNLSVFVGSSLIRAYANLREEEAFKRVFDDILVKDVTSWNALVSGYMEVGSMDDAQTNFDVMPQRNIISWTTLVNGYIRNKKINKARSAFNKMSERNVVSWTVMISGYVQNKRFMDALKLFLLMFKSGTRPNHFTFSSVLDACAGCSSLLVGMQVHLCVIKSGIPDDVISLTSLVDMYAKCGDTGAAFLVFESILKKNLVSWNSIIGGFARNGLANQALKEFDRMKTVGVKPDEVTFVNVLSACVHAGLVEEGEKHFTSMLSKYGIQAEMEHFTCMVDLYGRAGQFDEAVKLIENMPFEPDVVLWGALLAACGMHSNLELGEYAAERIRKLESNHPVSYSILSKIQGEKGIWSSVNELRDLMKVKQIRKQKAISWVL</sequence>
<proteinExistence type="predicted"/>
<gene>
    <name evidence="4" type="ORF">VNO80_04554</name>
</gene>
<feature type="repeat" description="PPR" evidence="2">
    <location>
        <begin position="319"/>
        <end position="353"/>
    </location>
</feature>
<feature type="transmembrane region" description="Helical" evidence="3">
    <location>
        <begin position="12"/>
        <end position="31"/>
    </location>
</feature>
<dbReference type="GO" id="GO:0003723">
    <property type="term" value="F:RNA binding"/>
    <property type="evidence" value="ECO:0007669"/>
    <property type="project" value="InterPro"/>
</dbReference>
<dbReference type="PANTHER" id="PTHR47926:SF511">
    <property type="entry name" value="PENTATRICOPEPTIDE REPEAT-CONTAINING PROTEIN"/>
    <property type="match status" value="1"/>
</dbReference>
<feature type="repeat" description="PPR" evidence="2">
    <location>
        <begin position="218"/>
        <end position="252"/>
    </location>
</feature>